<dbReference type="EMBL" id="QJKJ01011592">
    <property type="protein sequence ID" value="RDX70720.1"/>
    <property type="molecule type" value="Genomic_DNA"/>
</dbReference>
<dbReference type="Proteomes" id="UP000257109">
    <property type="component" value="Unassembled WGS sequence"/>
</dbReference>
<accession>A0A371EXE0</accession>
<gene>
    <name evidence="2" type="ORF">CR513_50013</name>
</gene>
<comment type="caution">
    <text evidence="2">The sequence shown here is derived from an EMBL/GenBank/DDBJ whole genome shotgun (WGS) entry which is preliminary data.</text>
</comment>
<feature type="compositionally biased region" description="Basic and acidic residues" evidence="1">
    <location>
        <begin position="16"/>
        <end position="27"/>
    </location>
</feature>
<evidence type="ECO:0000256" key="1">
    <source>
        <dbReference type="SAM" id="MobiDB-lite"/>
    </source>
</evidence>
<reference evidence="2" key="1">
    <citation type="submission" date="2018-05" db="EMBL/GenBank/DDBJ databases">
        <title>Draft genome of Mucuna pruriens seed.</title>
        <authorList>
            <person name="Nnadi N.E."/>
            <person name="Vos R."/>
            <person name="Hasami M.H."/>
            <person name="Devisetty U.K."/>
            <person name="Aguiy J.C."/>
        </authorList>
    </citation>
    <scope>NUCLEOTIDE SEQUENCE [LARGE SCALE GENOMIC DNA]</scope>
    <source>
        <strain evidence="2">JCA_2017</strain>
    </source>
</reference>
<evidence type="ECO:0000313" key="2">
    <source>
        <dbReference type="EMBL" id="RDX70720.1"/>
    </source>
</evidence>
<name>A0A371EXE0_MUCPR</name>
<organism evidence="2 3">
    <name type="scientific">Mucuna pruriens</name>
    <name type="common">Velvet bean</name>
    <name type="synonym">Dolichos pruriens</name>
    <dbReference type="NCBI Taxonomy" id="157652"/>
    <lineage>
        <taxon>Eukaryota</taxon>
        <taxon>Viridiplantae</taxon>
        <taxon>Streptophyta</taxon>
        <taxon>Embryophyta</taxon>
        <taxon>Tracheophyta</taxon>
        <taxon>Spermatophyta</taxon>
        <taxon>Magnoliopsida</taxon>
        <taxon>eudicotyledons</taxon>
        <taxon>Gunneridae</taxon>
        <taxon>Pentapetalae</taxon>
        <taxon>rosids</taxon>
        <taxon>fabids</taxon>
        <taxon>Fabales</taxon>
        <taxon>Fabaceae</taxon>
        <taxon>Papilionoideae</taxon>
        <taxon>50 kb inversion clade</taxon>
        <taxon>NPAAA clade</taxon>
        <taxon>indigoferoid/millettioid clade</taxon>
        <taxon>Phaseoleae</taxon>
        <taxon>Mucuna</taxon>
    </lineage>
</organism>
<sequence length="120" mass="13848">MDWVWLKRSMVESDSATERRNLRMERRARTRRKENSARASLRPVLSARVTSLYTLCCWSDFTTSLTSPLSSSVFALPSPFPVSLHNAFFRYISLSFPSISSFNNSPSNHSIRFRVSQQHT</sequence>
<protein>
    <submittedName>
        <fullName evidence="2">Uncharacterized protein</fullName>
    </submittedName>
</protein>
<feature type="region of interest" description="Disordered" evidence="1">
    <location>
        <begin position="16"/>
        <end position="37"/>
    </location>
</feature>
<proteinExistence type="predicted"/>
<evidence type="ECO:0000313" key="3">
    <source>
        <dbReference type="Proteomes" id="UP000257109"/>
    </source>
</evidence>
<keyword evidence="3" id="KW-1185">Reference proteome</keyword>
<dbReference type="AlphaFoldDB" id="A0A371EXE0"/>